<keyword evidence="3" id="KW-1185">Reference proteome</keyword>
<evidence type="ECO:0000313" key="2">
    <source>
        <dbReference type="EMBL" id="EME37160.1"/>
    </source>
</evidence>
<dbReference type="Gene3D" id="3.40.50.12780">
    <property type="entry name" value="N-terminal domain of ligase-like"/>
    <property type="match status" value="1"/>
</dbReference>
<evidence type="ECO:0000313" key="3">
    <source>
        <dbReference type="Proteomes" id="UP000009877"/>
    </source>
</evidence>
<evidence type="ECO:0000259" key="1">
    <source>
        <dbReference type="Pfam" id="PF00501"/>
    </source>
</evidence>
<comment type="caution">
    <text evidence="2">The sequence shown here is derived from an EMBL/GenBank/DDBJ whole genome shotgun (WGS) entry which is preliminary data.</text>
</comment>
<protein>
    <submittedName>
        <fullName evidence="2">CapK protein, putative</fullName>
    </submittedName>
</protein>
<accession>M2YF37</accession>
<dbReference type="PANTHER" id="PTHR36932">
    <property type="entry name" value="CAPSULAR POLYSACCHARIDE BIOSYNTHESIS PROTEIN"/>
    <property type="match status" value="1"/>
</dbReference>
<sequence>MSLRETIAHLPPEQRERIAGFARHVPAGIRFGPVFRQTRREIRKAWTVPSWGREERDRRLQSLLDAAAGTDYYGSAAGYEALHETTMPPMERLSRLPILTREAVTAHSSRMLTVPEAQLERVATSGTSGEPIVFWLDRSRGASEWAYVLSAWERRTGYQADDWRLRLRGAELPGGADWFVQGSTGEVVLRVQALRPELIREHWQLASQRGIQYLHGLPSAIAYLARLVETELPDDDWRHRIRGILAVSEELTEAHLEILHRVFPQARVANFYGLSERTAFAVMDDDGDFHPEPLYGAVELVDEQGRAVEVGARGRIITTGLRLTGQPFLRYDTGDSALRTGTDPWGQPIFREIRSRRRREGLIRNDGSFLPAAIFGMHTMEVLAARKFGFRQHEPGKATFLVEPVTGATDAQIQELYRAMAAVIGDRIHLELEVVDRLEVPANGKERLVDQQIPGPATTWS</sequence>
<dbReference type="InterPro" id="IPR000873">
    <property type="entry name" value="AMP-dep_synth/lig_dom"/>
</dbReference>
<dbReference type="Proteomes" id="UP000009877">
    <property type="component" value="Unassembled WGS sequence"/>
</dbReference>
<dbReference type="AlphaFoldDB" id="M2YF37"/>
<dbReference type="Pfam" id="PF00501">
    <property type="entry name" value="AMP-binding"/>
    <property type="match status" value="1"/>
</dbReference>
<dbReference type="InterPro" id="IPR042099">
    <property type="entry name" value="ANL_N_sf"/>
</dbReference>
<dbReference type="InterPro" id="IPR053158">
    <property type="entry name" value="CapK_Type1_Caps_Biosynth"/>
</dbReference>
<dbReference type="EMBL" id="ANHZ02000005">
    <property type="protein sequence ID" value="EME37160.1"/>
    <property type="molecule type" value="Genomic_DNA"/>
</dbReference>
<dbReference type="SUPFAM" id="SSF56801">
    <property type="entry name" value="Acetyl-CoA synthetase-like"/>
    <property type="match status" value="1"/>
</dbReference>
<dbReference type="STRING" id="71999.KPaMU14_11790"/>
<dbReference type="PANTHER" id="PTHR36932:SF1">
    <property type="entry name" value="CAPSULAR POLYSACCHARIDE BIOSYNTHESIS PROTEIN"/>
    <property type="match status" value="1"/>
</dbReference>
<reference evidence="2 3" key="1">
    <citation type="journal article" date="2014" name="Genome Announc.">
        <title>Draft Genome Sequence of Kocuria palustris PEL.</title>
        <authorList>
            <person name="Sharma G."/>
            <person name="Khatri I."/>
            <person name="Subramanian S."/>
        </authorList>
    </citation>
    <scope>NUCLEOTIDE SEQUENCE [LARGE SCALE GENOMIC DNA]</scope>
    <source>
        <strain evidence="2 3">PEL</strain>
    </source>
</reference>
<feature type="domain" description="AMP-dependent synthetase/ligase" evidence="1">
    <location>
        <begin position="196"/>
        <end position="320"/>
    </location>
</feature>
<proteinExistence type="predicted"/>
<gene>
    <name evidence="2" type="ORF">C884_02074</name>
</gene>
<name>M2YF37_9MICC</name>
<organism evidence="2 3">
    <name type="scientific">Kocuria palustris PEL</name>
    <dbReference type="NCBI Taxonomy" id="1236550"/>
    <lineage>
        <taxon>Bacteria</taxon>
        <taxon>Bacillati</taxon>
        <taxon>Actinomycetota</taxon>
        <taxon>Actinomycetes</taxon>
        <taxon>Micrococcales</taxon>
        <taxon>Micrococcaceae</taxon>
        <taxon>Kocuria</taxon>
    </lineage>
</organism>